<dbReference type="SMART" id="SM00360">
    <property type="entry name" value="RRM"/>
    <property type="match status" value="1"/>
</dbReference>
<feature type="region of interest" description="Disordered" evidence="3">
    <location>
        <begin position="157"/>
        <end position="252"/>
    </location>
</feature>
<name>A0AAV9HEG1_9PEZI</name>
<dbReference type="PROSITE" id="PS50102">
    <property type="entry name" value="RRM"/>
    <property type="match status" value="1"/>
</dbReference>
<dbReference type="InterPro" id="IPR035979">
    <property type="entry name" value="RBD_domain_sf"/>
</dbReference>
<dbReference type="InterPro" id="IPR000504">
    <property type="entry name" value="RRM_dom"/>
</dbReference>
<dbReference type="Pfam" id="PF00076">
    <property type="entry name" value="RRM_1"/>
    <property type="match status" value="1"/>
</dbReference>
<dbReference type="AlphaFoldDB" id="A0AAV9HEG1"/>
<accession>A0AAV9HEG1</accession>
<keyword evidence="6" id="KW-1185">Reference proteome</keyword>
<dbReference type="GO" id="GO:0003729">
    <property type="term" value="F:mRNA binding"/>
    <property type="evidence" value="ECO:0007669"/>
    <property type="project" value="TreeGrafter"/>
</dbReference>
<dbReference type="InterPro" id="IPR012677">
    <property type="entry name" value="Nucleotide-bd_a/b_plait_sf"/>
</dbReference>
<proteinExistence type="predicted"/>
<dbReference type="GO" id="GO:0005634">
    <property type="term" value="C:nucleus"/>
    <property type="evidence" value="ECO:0007669"/>
    <property type="project" value="TreeGrafter"/>
</dbReference>
<feature type="compositionally biased region" description="Basic residues" evidence="3">
    <location>
        <begin position="193"/>
        <end position="208"/>
    </location>
</feature>
<dbReference type="SUPFAM" id="SSF54928">
    <property type="entry name" value="RNA-binding domain, RBD"/>
    <property type="match status" value="1"/>
</dbReference>
<feature type="compositionally biased region" description="Low complexity" evidence="3">
    <location>
        <begin position="223"/>
        <end position="245"/>
    </location>
</feature>
<sequence>MSGKLDQSLDEILSSQRKNQQGRRKSQRRSVGANRPTTAAPAGGIQKTTKPARNATKAATGKGAGIVGESKIVVSNLPKDVSEAQIKEYFQQAVGQVKKVEINYAAGGVSRGIANVTFQHADGATKAFSTLNGLLIDNRPVKVEVVVSSAELIPQPKPLSQRIAPPKAQPKSAAAVKHGANGPKGGAAAGKAGAKKAPRKGRSARPAKKTAEELDSEMADYFDNANNADAGANNTAPAPAAGGDAAMEEDVL</sequence>
<feature type="domain" description="RRM" evidence="4">
    <location>
        <begin position="70"/>
        <end position="148"/>
    </location>
</feature>
<dbReference type="PANTHER" id="PTHR19965">
    <property type="entry name" value="RNA AND EXPORT FACTOR BINDING PROTEIN"/>
    <property type="match status" value="1"/>
</dbReference>
<protein>
    <recommendedName>
        <fullName evidence="4">RRM domain-containing protein</fullName>
    </recommendedName>
</protein>
<evidence type="ECO:0000313" key="6">
    <source>
        <dbReference type="Proteomes" id="UP001321749"/>
    </source>
</evidence>
<keyword evidence="1 2" id="KW-0694">RNA-binding</keyword>
<feature type="compositionally biased region" description="Low complexity" evidence="3">
    <location>
        <begin position="164"/>
        <end position="181"/>
    </location>
</feature>
<dbReference type="InterPro" id="IPR051229">
    <property type="entry name" value="ALYREF_mRNA_export"/>
</dbReference>
<reference evidence="5" key="2">
    <citation type="submission" date="2023-06" db="EMBL/GenBank/DDBJ databases">
        <authorList>
            <consortium name="Lawrence Berkeley National Laboratory"/>
            <person name="Mondo S.J."/>
            <person name="Hensen N."/>
            <person name="Bonometti L."/>
            <person name="Westerberg I."/>
            <person name="Brannstrom I.O."/>
            <person name="Guillou S."/>
            <person name="Cros-Aarteil S."/>
            <person name="Calhoun S."/>
            <person name="Haridas S."/>
            <person name="Kuo A."/>
            <person name="Pangilinan J."/>
            <person name="Riley R."/>
            <person name="Labutti K."/>
            <person name="Andreopoulos B."/>
            <person name="Lipzen A."/>
            <person name="Chen C."/>
            <person name="Yanf M."/>
            <person name="Daum C."/>
            <person name="Ng V."/>
            <person name="Clum A."/>
            <person name="Steindorff A."/>
            <person name="Ohm R."/>
            <person name="Martin F."/>
            <person name="Silar P."/>
            <person name="Natvig D."/>
            <person name="Lalanne C."/>
            <person name="Gautier V."/>
            <person name="Ament-Velasquez S.L."/>
            <person name="Kruys A."/>
            <person name="Hutchinson M.I."/>
            <person name="Powell A.J."/>
            <person name="Barry K."/>
            <person name="Miller A.N."/>
            <person name="Grigoriev I.V."/>
            <person name="Debuchy R."/>
            <person name="Gladieux P."/>
            <person name="Thoren M.H."/>
            <person name="Johannesson H."/>
        </authorList>
    </citation>
    <scope>NUCLEOTIDE SEQUENCE</scope>
    <source>
        <strain evidence="5">PSN324</strain>
    </source>
</reference>
<reference evidence="5" key="1">
    <citation type="journal article" date="2023" name="Mol. Phylogenet. Evol.">
        <title>Genome-scale phylogeny and comparative genomics of the fungal order Sordariales.</title>
        <authorList>
            <person name="Hensen N."/>
            <person name="Bonometti L."/>
            <person name="Westerberg I."/>
            <person name="Brannstrom I.O."/>
            <person name="Guillou S."/>
            <person name="Cros-Aarteil S."/>
            <person name="Calhoun S."/>
            <person name="Haridas S."/>
            <person name="Kuo A."/>
            <person name="Mondo S."/>
            <person name="Pangilinan J."/>
            <person name="Riley R."/>
            <person name="LaButti K."/>
            <person name="Andreopoulos B."/>
            <person name="Lipzen A."/>
            <person name="Chen C."/>
            <person name="Yan M."/>
            <person name="Daum C."/>
            <person name="Ng V."/>
            <person name="Clum A."/>
            <person name="Steindorff A."/>
            <person name="Ohm R.A."/>
            <person name="Martin F."/>
            <person name="Silar P."/>
            <person name="Natvig D.O."/>
            <person name="Lalanne C."/>
            <person name="Gautier V."/>
            <person name="Ament-Velasquez S.L."/>
            <person name="Kruys A."/>
            <person name="Hutchinson M.I."/>
            <person name="Powell A.J."/>
            <person name="Barry K."/>
            <person name="Miller A.N."/>
            <person name="Grigoriev I.V."/>
            <person name="Debuchy R."/>
            <person name="Gladieux P."/>
            <person name="Hiltunen Thoren M."/>
            <person name="Johannesson H."/>
        </authorList>
    </citation>
    <scope>NUCLEOTIDE SEQUENCE</scope>
    <source>
        <strain evidence="5">PSN324</strain>
    </source>
</reference>
<dbReference type="EMBL" id="MU865055">
    <property type="protein sequence ID" value="KAK4458813.1"/>
    <property type="molecule type" value="Genomic_DNA"/>
</dbReference>
<dbReference type="Gene3D" id="3.30.70.330">
    <property type="match status" value="1"/>
</dbReference>
<evidence type="ECO:0000313" key="5">
    <source>
        <dbReference type="EMBL" id="KAK4458813.1"/>
    </source>
</evidence>
<dbReference type="SMART" id="SM01218">
    <property type="entry name" value="FoP_duplication"/>
    <property type="match status" value="1"/>
</dbReference>
<evidence type="ECO:0000256" key="1">
    <source>
        <dbReference type="ARBA" id="ARBA00022884"/>
    </source>
</evidence>
<evidence type="ECO:0000259" key="4">
    <source>
        <dbReference type="PROSITE" id="PS50102"/>
    </source>
</evidence>
<organism evidence="5 6">
    <name type="scientific">Cladorrhinum samala</name>
    <dbReference type="NCBI Taxonomy" id="585594"/>
    <lineage>
        <taxon>Eukaryota</taxon>
        <taxon>Fungi</taxon>
        <taxon>Dikarya</taxon>
        <taxon>Ascomycota</taxon>
        <taxon>Pezizomycotina</taxon>
        <taxon>Sordariomycetes</taxon>
        <taxon>Sordariomycetidae</taxon>
        <taxon>Sordariales</taxon>
        <taxon>Podosporaceae</taxon>
        <taxon>Cladorrhinum</taxon>
    </lineage>
</organism>
<feature type="region of interest" description="Disordered" evidence="3">
    <location>
        <begin position="1"/>
        <end position="61"/>
    </location>
</feature>
<dbReference type="PANTHER" id="PTHR19965:SF35">
    <property type="entry name" value="RNA ANNEALING PROTEIN YRA1"/>
    <property type="match status" value="1"/>
</dbReference>
<evidence type="ECO:0000256" key="2">
    <source>
        <dbReference type="PROSITE-ProRule" id="PRU00176"/>
    </source>
</evidence>
<comment type="caution">
    <text evidence="5">The sequence shown here is derived from an EMBL/GenBank/DDBJ whole genome shotgun (WGS) entry which is preliminary data.</text>
</comment>
<dbReference type="InterPro" id="IPR025715">
    <property type="entry name" value="FoP_C"/>
</dbReference>
<dbReference type="Proteomes" id="UP001321749">
    <property type="component" value="Unassembled WGS sequence"/>
</dbReference>
<evidence type="ECO:0000256" key="3">
    <source>
        <dbReference type="SAM" id="MobiDB-lite"/>
    </source>
</evidence>
<gene>
    <name evidence="5" type="ORF">QBC42DRAFT_275851</name>
</gene>